<evidence type="ECO:0000313" key="11">
    <source>
        <dbReference type="EMBL" id="EDS38669.1"/>
    </source>
</evidence>
<dbReference type="PANTHER" id="PTHR24208">
    <property type="entry name" value="LIM/HOMEOBOX PROTEIN LHX"/>
    <property type="match status" value="1"/>
</dbReference>
<comment type="subcellular location">
    <subcellularLocation>
        <location evidence="1">Nucleus</location>
    </subcellularLocation>
</comment>
<dbReference type="GO" id="GO:0005634">
    <property type="term" value="C:nucleus"/>
    <property type="evidence" value="ECO:0007669"/>
    <property type="project" value="UniProtKB-SubCell"/>
</dbReference>
<dbReference type="InterPro" id="IPR001781">
    <property type="entry name" value="Znf_LIM"/>
</dbReference>
<evidence type="ECO:0000256" key="1">
    <source>
        <dbReference type="ARBA" id="ARBA00004123"/>
    </source>
</evidence>
<evidence type="ECO:0000256" key="6">
    <source>
        <dbReference type="ARBA" id="ARBA00023125"/>
    </source>
</evidence>
<keyword evidence="8" id="KW-0539">Nucleus</keyword>
<evidence type="ECO:0000313" key="13">
    <source>
        <dbReference type="Proteomes" id="UP000002320"/>
    </source>
</evidence>
<dbReference type="Pfam" id="PF00412">
    <property type="entry name" value="LIM"/>
    <property type="match status" value="2"/>
</dbReference>
<dbReference type="GO" id="GO:0000977">
    <property type="term" value="F:RNA polymerase II transcription regulatory region sequence-specific DNA binding"/>
    <property type="evidence" value="ECO:0007669"/>
    <property type="project" value="TreeGrafter"/>
</dbReference>
<organism>
    <name type="scientific">Culex quinquefasciatus</name>
    <name type="common">Southern house mosquito</name>
    <name type="synonym">Culex pungens</name>
    <dbReference type="NCBI Taxonomy" id="7176"/>
    <lineage>
        <taxon>Eukaryota</taxon>
        <taxon>Metazoa</taxon>
        <taxon>Ecdysozoa</taxon>
        <taxon>Arthropoda</taxon>
        <taxon>Hexapoda</taxon>
        <taxon>Insecta</taxon>
        <taxon>Pterygota</taxon>
        <taxon>Neoptera</taxon>
        <taxon>Endopterygota</taxon>
        <taxon>Diptera</taxon>
        <taxon>Nematocera</taxon>
        <taxon>Culicoidea</taxon>
        <taxon>Culicidae</taxon>
        <taxon>Culicinae</taxon>
        <taxon>Culicini</taxon>
        <taxon>Culex</taxon>
        <taxon>Culex</taxon>
    </lineage>
</organism>
<keyword evidence="6" id="KW-0238">DNA-binding</keyword>
<accession>B0W844</accession>
<dbReference type="InterPro" id="IPR050453">
    <property type="entry name" value="LIM_Homeobox_TF"/>
</dbReference>
<dbReference type="eggNOG" id="KOG0490">
    <property type="taxonomic scope" value="Eukaryota"/>
</dbReference>
<evidence type="ECO:0000256" key="5">
    <source>
        <dbReference type="ARBA" id="ARBA00023038"/>
    </source>
</evidence>
<keyword evidence="3" id="KW-0677">Repeat</keyword>
<keyword evidence="2 9" id="KW-0479">Metal-binding</keyword>
<dbReference type="PANTHER" id="PTHR24208:SF127">
    <property type="entry name" value="LIM_HOMEOBOX PROTEIN AWH"/>
    <property type="match status" value="1"/>
</dbReference>
<dbReference type="VEuPathDB" id="VectorBase:CQUJHB013575"/>
<evidence type="ECO:0000256" key="3">
    <source>
        <dbReference type="ARBA" id="ARBA00022737"/>
    </source>
</evidence>
<dbReference type="CDD" id="cd09373">
    <property type="entry name" value="LIM1_AWH"/>
    <property type="match status" value="2"/>
</dbReference>
<feature type="domain" description="LIM zinc-binding" evidence="10">
    <location>
        <begin position="21"/>
        <end position="82"/>
    </location>
</feature>
<reference evidence="12" key="2">
    <citation type="submission" date="2020-05" db="UniProtKB">
        <authorList>
            <consortium name="EnsemblMetazoa"/>
        </authorList>
    </citation>
    <scope>IDENTIFICATION</scope>
    <source>
        <strain evidence="12">JHB</strain>
    </source>
</reference>
<evidence type="ECO:0000256" key="4">
    <source>
        <dbReference type="ARBA" id="ARBA00022833"/>
    </source>
</evidence>
<dbReference type="PROSITE" id="PS50023">
    <property type="entry name" value="LIM_DOMAIN_2"/>
    <property type="match status" value="2"/>
</dbReference>
<protein>
    <submittedName>
        <fullName evidence="11 12">Arrowhead</fullName>
    </submittedName>
</protein>
<evidence type="ECO:0000256" key="7">
    <source>
        <dbReference type="ARBA" id="ARBA00023155"/>
    </source>
</evidence>
<evidence type="ECO:0000259" key="10">
    <source>
        <dbReference type="PROSITE" id="PS50023"/>
    </source>
</evidence>
<evidence type="ECO:0000313" key="12">
    <source>
        <dbReference type="EnsemblMetazoa" id="CPIJ002986-PA"/>
    </source>
</evidence>
<dbReference type="KEGG" id="cqu:CpipJ_CPIJ002986"/>
<dbReference type="GO" id="GO:0046872">
    <property type="term" value="F:metal ion binding"/>
    <property type="evidence" value="ECO:0007669"/>
    <property type="project" value="UniProtKB-KW"/>
</dbReference>
<dbReference type="OrthoDB" id="10068367at2759"/>
<dbReference type="FunFam" id="2.10.110.10:FF:000006">
    <property type="entry name" value="LIM homeobox transcription factor 1-beta"/>
    <property type="match status" value="2"/>
</dbReference>
<keyword evidence="5 9" id="KW-0440">LIM domain</keyword>
<dbReference type="GO" id="GO:0000981">
    <property type="term" value="F:DNA-binding transcription factor activity, RNA polymerase II-specific"/>
    <property type="evidence" value="ECO:0007669"/>
    <property type="project" value="TreeGrafter"/>
</dbReference>
<name>B0W844_CULQU</name>
<dbReference type="EMBL" id="DS231857">
    <property type="protein sequence ID" value="EDS38669.1"/>
    <property type="molecule type" value="Genomic_DNA"/>
</dbReference>
<reference evidence="11" key="1">
    <citation type="submission" date="2007-03" db="EMBL/GenBank/DDBJ databases">
        <title>Annotation of Culex pipiens quinquefasciatus.</title>
        <authorList>
            <consortium name="The Broad Institute Genome Sequencing Platform"/>
            <person name="Atkinson P.W."/>
            <person name="Hemingway J."/>
            <person name="Christensen B.M."/>
            <person name="Higgs S."/>
            <person name="Kodira C."/>
            <person name="Hannick L."/>
            <person name="Megy K."/>
            <person name="O'Leary S."/>
            <person name="Pearson M."/>
            <person name="Haas B.J."/>
            <person name="Mauceli E."/>
            <person name="Wortman J.R."/>
            <person name="Lee N.H."/>
            <person name="Guigo R."/>
            <person name="Stanke M."/>
            <person name="Alvarado L."/>
            <person name="Amedeo P."/>
            <person name="Antoine C.H."/>
            <person name="Arensburger P."/>
            <person name="Bidwell S.L."/>
            <person name="Crawford M."/>
            <person name="Camaro F."/>
            <person name="Devon K."/>
            <person name="Engels R."/>
            <person name="Hammond M."/>
            <person name="Howarth C."/>
            <person name="Koehrsen M."/>
            <person name="Lawson D."/>
            <person name="Montgomery P."/>
            <person name="Nene V."/>
            <person name="Nusbaum C."/>
            <person name="Puiu D."/>
            <person name="Romero-Severson J."/>
            <person name="Severson D.W."/>
            <person name="Shumway M."/>
            <person name="Sisk P."/>
            <person name="Stolte C."/>
            <person name="Zeng Q."/>
            <person name="Eisenstadt E."/>
            <person name="Fraser-Liggett C."/>
            <person name="Strausberg R."/>
            <person name="Galagan J."/>
            <person name="Birren B."/>
            <person name="Collins F.H."/>
        </authorList>
    </citation>
    <scope>NUCLEOTIDE SEQUENCE [LARGE SCALE GENOMIC DNA]</scope>
    <source>
        <strain evidence="11">JHB</strain>
    </source>
</reference>
<dbReference type="STRING" id="7176.B0W844"/>
<keyword evidence="4 9" id="KW-0862">Zinc</keyword>
<keyword evidence="13" id="KW-1185">Reference proteome</keyword>
<gene>
    <name evidence="12" type="primary">6034582</name>
    <name evidence="11" type="ORF">CpipJ_CPIJ002986</name>
</gene>
<dbReference type="VEuPathDB" id="VectorBase:CPIJ002986"/>
<dbReference type="OMA" id="MAICAGC"/>
<dbReference type="Proteomes" id="UP000002320">
    <property type="component" value="Unassembled WGS sequence"/>
</dbReference>
<dbReference type="PROSITE" id="PS00478">
    <property type="entry name" value="LIM_DOMAIN_1"/>
    <property type="match status" value="2"/>
</dbReference>
<dbReference type="EnsemblMetazoa" id="CPIJ002986-RA">
    <property type="protein sequence ID" value="CPIJ002986-PA"/>
    <property type="gene ID" value="CPIJ002986"/>
</dbReference>
<dbReference type="SUPFAM" id="SSF57716">
    <property type="entry name" value="Glucocorticoid receptor-like (DNA-binding domain)"/>
    <property type="match status" value="3"/>
</dbReference>
<evidence type="ECO:0000256" key="2">
    <source>
        <dbReference type="ARBA" id="ARBA00022723"/>
    </source>
</evidence>
<evidence type="ECO:0000256" key="9">
    <source>
        <dbReference type="PROSITE-ProRule" id="PRU00125"/>
    </source>
</evidence>
<dbReference type="InParanoid" id="B0W844"/>
<keyword evidence="7" id="KW-0371">Homeobox</keyword>
<dbReference type="AlphaFoldDB" id="B0W844"/>
<dbReference type="Gene3D" id="2.10.110.10">
    <property type="entry name" value="Cysteine Rich Protein"/>
    <property type="match status" value="2"/>
</dbReference>
<evidence type="ECO:0000256" key="8">
    <source>
        <dbReference type="ARBA" id="ARBA00023242"/>
    </source>
</evidence>
<sequence>MESGIKSWNEGHTLDLVTELRTCVACGEPIADKYLFDVDGCSWHGSCLRCSVCLTLLERQPSCYFRDRQVYCRTDYAKEGCCSPTFQDVPASPPTAAAACGVMMRKIKTELRTCVACGEPIADKYLFDVDGCSWHGSCLRCSVCLTLLERQPSCYFRDRQVYCRTDYAK</sequence>
<feature type="domain" description="LIM zinc-binding" evidence="10">
    <location>
        <begin position="112"/>
        <end position="169"/>
    </location>
</feature>
<dbReference type="SMART" id="SM00132">
    <property type="entry name" value="LIM"/>
    <property type="match status" value="2"/>
</dbReference>
<dbReference type="HOGENOM" id="CLU_1580055_0_0_1"/>
<proteinExistence type="predicted"/>
<dbReference type="GO" id="GO:0030182">
    <property type="term" value="P:neuron differentiation"/>
    <property type="evidence" value="ECO:0007669"/>
    <property type="project" value="TreeGrafter"/>
</dbReference>